<dbReference type="Proteomes" id="UP000692954">
    <property type="component" value="Unassembled WGS sequence"/>
</dbReference>
<keyword evidence="1" id="KW-0812">Transmembrane</keyword>
<reference evidence="2" key="1">
    <citation type="submission" date="2021-01" db="EMBL/GenBank/DDBJ databases">
        <authorList>
            <consortium name="Genoscope - CEA"/>
            <person name="William W."/>
        </authorList>
    </citation>
    <scope>NUCLEOTIDE SEQUENCE</scope>
</reference>
<protein>
    <submittedName>
        <fullName evidence="2">Uncharacterized protein</fullName>
    </submittedName>
</protein>
<accession>A0A8S1L6D4</accession>
<gene>
    <name evidence="2" type="ORF">PSON_ATCC_30995.1.T0170415</name>
</gene>
<dbReference type="AlphaFoldDB" id="A0A8S1L6D4"/>
<name>A0A8S1L6D4_9CILI</name>
<keyword evidence="1" id="KW-0472">Membrane</keyword>
<sequence length="67" mass="8372">MFKYLILLWIQHQTQYSLHFDNISNLLVNEAWDQFIQRNLYLFHLNVCIYGKYLSFMYFNLFQRVQS</sequence>
<evidence type="ECO:0000313" key="3">
    <source>
        <dbReference type="Proteomes" id="UP000692954"/>
    </source>
</evidence>
<dbReference type="EMBL" id="CAJJDN010000017">
    <property type="protein sequence ID" value="CAD8063448.1"/>
    <property type="molecule type" value="Genomic_DNA"/>
</dbReference>
<evidence type="ECO:0000256" key="1">
    <source>
        <dbReference type="SAM" id="Phobius"/>
    </source>
</evidence>
<keyword evidence="3" id="KW-1185">Reference proteome</keyword>
<keyword evidence="1" id="KW-1133">Transmembrane helix</keyword>
<evidence type="ECO:0000313" key="2">
    <source>
        <dbReference type="EMBL" id="CAD8063448.1"/>
    </source>
</evidence>
<organism evidence="2 3">
    <name type="scientific">Paramecium sonneborni</name>
    <dbReference type="NCBI Taxonomy" id="65129"/>
    <lineage>
        <taxon>Eukaryota</taxon>
        <taxon>Sar</taxon>
        <taxon>Alveolata</taxon>
        <taxon>Ciliophora</taxon>
        <taxon>Intramacronucleata</taxon>
        <taxon>Oligohymenophorea</taxon>
        <taxon>Peniculida</taxon>
        <taxon>Parameciidae</taxon>
        <taxon>Paramecium</taxon>
    </lineage>
</organism>
<proteinExistence type="predicted"/>
<feature type="transmembrane region" description="Helical" evidence="1">
    <location>
        <begin position="41"/>
        <end position="61"/>
    </location>
</feature>
<comment type="caution">
    <text evidence="2">The sequence shown here is derived from an EMBL/GenBank/DDBJ whole genome shotgun (WGS) entry which is preliminary data.</text>
</comment>